<dbReference type="KEGG" id="cohn:KCTCHS21_05260"/>
<evidence type="ECO:0000259" key="5">
    <source>
        <dbReference type="PROSITE" id="PS50931"/>
    </source>
</evidence>
<dbReference type="SUPFAM" id="SSF53850">
    <property type="entry name" value="Periplasmic binding protein-like II"/>
    <property type="match status" value="1"/>
</dbReference>
<evidence type="ECO:0000256" key="4">
    <source>
        <dbReference type="ARBA" id="ARBA00023163"/>
    </source>
</evidence>
<evidence type="ECO:0000313" key="7">
    <source>
        <dbReference type="Proteomes" id="UP000289856"/>
    </source>
</evidence>
<dbReference type="GO" id="GO:0000976">
    <property type="term" value="F:transcription cis-regulatory region binding"/>
    <property type="evidence" value="ECO:0007669"/>
    <property type="project" value="TreeGrafter"/>
</dbReference>
<evidence type="ECO:0000256" key="2">
    <source>
        <dbReference type="ARBA" id="ARBA00023015"/>
    </source>
</evidence>
<dbReference type="RefSeq" id="WP_130605000.1">
    <property type="nucleotide sequence ID" value="NZ_AP019400.1"/>
</dbReference>
<gene>
    <name evidence="6" type="primary">ytlI_1</name>
    <name evidence="6" type="ORF">KCTCHS21_05260</name>
</gene>
<evidence type="ECO:0000256" key="3">
    <source>
        <dbReference type="ARBA" id="ARBA00023125"/>
    </source>
</evidence>
<evidence type="ECO:0000313" key="6">
    <source>
        <dbReference type="EMBL" id="BBI31127.1"/>
    </source>
</evidence>
<comment type="similarity">
    <text evidence="1">Belongs to the LysR transcriptional regulatory family.</text>
</comment>
<keyword evidence="4" id="KW-0804">Transcription</keyword>
<reference evidence="6 7" key="1">
    <citation type="submission" date="2019-01" db="EMBL/GenBank/DDBJ databases">
        <title>Complete genome sequence of Cohnella hallensis HS21 isolated from Korean fir (Abies koreana) rhizospheric soil.</title>
        <authorList>
            <person name="Jiang L."/>
            <person name="Kang S.W."/>
            <person name="Kim S."/>
            <person name="Jung J."/>
            <person name="Kim C.Y."/>
            <person name="Kim D.H."/>
            <person name="Kim S.W."/>
            <person name="Lee J."/>
        </authorList>
    </citation>
    <scope>NUCLEOTIDE SEQUENCE [LARGE SCALE GENOMIC DNA]</scope>
    <source>
        <strain evidence="6 7">HS21</strain>
    </source>
</reference>
<keyword evidence="2" id="KW-0805">Transcription regulation</keyword>
<dbReference type="PROSITE" id="PS50931">
    <property type="entry name" value="HTH_LYSR"/>
    <property type="match status" value="1"/>
</dbReference>
<dbReference type="CDD" id="cd05466">
    <property type="entry name" value="PBP2_LTTR_substrate"/>
    <property type="match status" value="1"/>
</dbReference>
<keyword evidence="7" id="KW-1185">Reference proteome</keyword>
<keyword evidence="3" id="KW-0238">DNA-binding</keyword>
<sequence>MDIRSIKTFQTIVKYGSFQRAAEELQYVQSTITLHIQKLEKDIGQKLLTRGKKIQLTEAGRLFLEKSVTLLKEYDFLYHSMVGLTSGEIGVIRIGVMEPTASYRMPHIMKAFMQKYPLVQVSIQIGNTAALNQMLEDDVIDIALCTTPESAQNHIFEPLFVEQVGLLMHKTHPLANQDTIYLRDMKDSDILITTSGCPYRKKLESSLLEKGGLPYHSIEIGNMSALKFYVQADFGLAVVPIITADPIPENTVLKAVYDLNYGLVTGILRKKEPLTLSTATENFLEILKEKIRMEHPPLVI</sequence>
<protein>
    <submittedName>
        <fullName evidence="6">HTH-type transcriptional regulator YtlI</fullName>
    </submittedName>
</protein>
<dbReference type="InterPro" id="IPR000847">
    <property type="entry name" value="LysR_HTH_N"/>
</dbReference>
<organism evidence="6 7">
    <name type="scientific">Cohnella abietis</name>
    <dbReference type="NCBI Taxonomy" id="2507935"/>
    <lineage>
        <taxon>Bacteria</taxon>
        <taxon>Bacillati</taxon>
        <taxon>Bacillota</taxon>
        <taxon>Bacilli</taxon>
        <taxon>Bacillales</taxon>
        <taxon>Paenibacillaceae</taxon>
        <taxon>Cohnella</taxon>
    </lineage>
</organism>
<dbReference type="PANTHER" id="PTHR30126:SF40">
    <property type="entry name" value="HTH-TYPE TRANSCRIPTIONAL REGULATOR GLTR"/>
    <property type="match status" value="1"/>
</dbReference>
<feature type="domain" description="HTH lysR-type" evidence="5">
    <location>
        <begin position="1"/>
        <end position="57"/>
    </location>
</feature>
<dbReference type="SUPFAM" id="SSF46785">
    <property type="entry name" value="Winged helix' DNA-binding domain"/>
    <property type="match status" value="1"/>
</dbReference>
<dbReference type="InterPro" id="IPR036390">
    <property type="entry name" value="WH_DNA-bd_sf"/>
</dbReference>
<dbReference type="InterPro" id="IPR005119">
    <property type="entry name" value="LysR_subst-bd"/>
</dbReference>
<dbReference type="Gene3D" id="3.40.190.290">
    <property type="match status" value="1"/>
</dbReference>
<proteinExistence type="inferred from homology"/>
<dbReference type="Gene3D" id="1.10.10.10">
    <property type="entry name" value="Winged helix-like DNA-binding domain superfamily/Winged helix DNA-binding domain"/>
    <property type="match status" value="1"/>
</dbReference>
<name>A0A3T1CZ38_9BACL</name>
<dbReference type="InterPro" id="IPR036388">
    <property type="entry name" value="WH-like_DNA-bd_sf"/>
</dbReference>
<dbReference type="Pfam" id="PF03466">
    <property type="entry name" value="LysR_substrate"/>
    <property type="match status" value="1"/>
</dbReference>
<dbReference type="EMBL" id="AP019400">
    <property type="protein sequence ID" value="BBI31127.1"/>
    <property type="molecule type" value="Genomic_DNA"/>
</dbReference>
<dbReference type="OrthoDB" id="9803735at2"/>
<dbReference type="GO" id="GO:0003700">
    <property type="term" value="F:DNA-binding transcription factor activity"/>
    <property type="evidence" value="ECO:0007669"/>
    <property type="project" value="InterPro"/>
</dbReference>
<evidence type="ECO:0000256" key="1">
    <source>
        <dbReference type="ARBA" id="ARBA00009437"/>
    </source>
</evidence>
<dbReference type="AlphaFoldDB" id="A0A3T1CZ38"/>
<dbReference type="Proteomes" id="UP000289856">
    <property type="component" value="Chromosome"/>
</dbReference>
<dbReference type="PANTHER" id="PTHR30126">
    <property type="entry name" value="HTH-TYPE TRANSCRIPTIONAL REGULATOR"/>
    <property type="match status" value="1"/>
</dbReference>
<accession>A0A3T1CZ38</accession>
<dbReference type="Pfam" id="PF00126">
    <property type="entry name" value="HTH_1"/>
    <property type="match status" value="1"/>
</dbReference>